<name>A0A5C7EPN0_9PROT</name>
<dbReference type="PANTHER" id="PTHR45228">
    <property type="entry name" value="CYCLIC DI-GMP PHOSPHODIESTERASE TM_0186-RELATED"/>
    <property type="match status" value="1"/>
</dbReference>
<dbReference type="InterPro" id="IPR003607">
    <property type="entry name" value="HD/PDEase_dom"/>
</dbReference>
<dbReference type="Proteomes" id="UP000321201">
    <property type="component" value="Unassembled WGS sequence"/>
</dbReference>
<dbReference type="CDD" id="cd00077">
    <property type="entry name" value="HDc"/>
    <property type="match status" value="1"/>
</dbReference>
<dbReference type="PROSITE" id="PS51832">
    <property type="entry name" value="HD_GYP"/>
    <property type="match status" value="1"/>
</dbReference>
<dbReference type="SUPFAM" id="SSF109604">
    <property type="entry name" value="HD-domain/PDEase-like"/>
    <property type="match status" value="2"/>
</dbReference>
<dbReference type="Pfam" id="PF13487">
    <property type="entry name" value="HD_5"/>
    <property type="match status" value="2"/>
</dbReference>
<feature type="domain" description="HD-GYP" evidence="2">
    <location>
        <begin position="268"/>
        <end position="463"/>
    </location>
</feature>
<reference evidence="3 4" key="1">
    <citation type="submission" date="2019-08" db="EMBL/GenBank/DDBJ databases">
        <title>Pelomicrobium methylotrophicum gen. nov., sp. nov. a moderately thermophilic, facultatively anaerobic, lithoautotrophic and methylotrophic bacterium isolated from a terrestrial mud volcano.</title>
        <authorList>
            <person name="Slobodkina G.B."/>
            <person name="Merkel A.Y."/>
            <person name="Slobodkin A.I."/>
        </authorList>
    </citation>
    <scope>NUCLEOTIDE SEQUENCE [LARGE SCALE GENOMIC DNA]</scope>
    <source>
        <strain evidence="3 4">SM250</strain>
    </source>
</reference>
<dbReference type="InParanoid" id="A0A5C7EPN0"/>
<dbReference type="EMBL" id="VPFL01000030">
    <property type="protein sequence ID" value="TXF10440.1"/>
    <property type="molecule type" value="Genomic_DNA"/>
</dbReference>
<gene>
    <name evidence="3" type="ORF">FR698_15155</name>
</gene>
<sequence>MNTAQRIQLNAQTDLALAEIISALTYALDLTEGQPAGHCIRCCWIGFHIGKRIGMDPATLWDLYYTLLLKDAGCSSNAARLCELYGQDDHITKRDFKSVDTDSLVQLVQFVLNHAGVKGSLADRFKRVLRLAREGEKLATELIQTRCERGADIARRLGFGEAVATGIYALDEHWNGRGKPQGLKGEEIPIHARIALMAQVIDVFHQIGGRNAALRELRNRSGTWFDPALVEVASGLFSDDVFWESLKADHLDRLVQELEPEGRFLMVDDDLLDEIAEAFGQVVDAKSPWTAGHSKRVALYADIIATKMGVEDSRRRWLKRGALLHDLGKLGVSNSILDKEGSLTPEEWQEVRRHPTYTEEILAHISPFRELAIIAGAHHERLDGKGYPKGLVASELTLETRIITISDIFDALTAPRPYRGPVPVPEAAEIMGRMVGTALDACCYNALMEGIQEIQLGAKRSSQSTRRAGGRTDRPLSSGENPGLV</sequence>
<evidence type="ECO:0000313" key="3">
    <source>
        <dbReference type="EMBL" id="TXF10440.1"/>
    </source>
</evidence>
<protein>
    <submittedName>
        <fullName evidence="3">HD domain-containing protein</fullName>
    </submittedName>
</protein>
<dbReference type="OrthoDB" id="9780948at2"/>
<dbReference type="RefSeq" id="WP_147801038.1">
    <property type="nucleotide sequence ID" value="NZ_VPFL01000030.1"/>
</dbReference>
<dbReference type="Gene3D" id="1.10.3210.10">
    <property type="entry name" value="Hypothetical protein af1432"/>
    <property type="match status" value="2"/>
</dbReference>
<dbReference type="GO" id="GO:0008081">
    <property type="term" value="F:phosphoric diester hydrolase activity"/>
    <property type="evidence" value="ECO:0007669"/>
    <property type="project" value="UniProtKB-ARBA"/>
</dbReference>
<evidence type="ECO:0000259" key="2">
    <source>
        <dbReference type="PROSITE" id="PS51832"/>
    </source>
</evidence>
<dbReference type="InterPro" id="IPR052020">
    <property type="entry name" value="Cyclic_di-GMP/3'3'-cGAMP_PDE"/>
</dbReference>
<dbReference type="SMART" id="SM00471">
    <property type="entry name" value="HDc"/>
    <property type="match status" value="1"/>
</dbReference>
<proteinExistence type="predicted"/>
<comment type="caution">
    <text evidence="3">The sequence shown here is derived from an EMBL/GenBank/DDBJ whole genome shotgun (WGS) entry which is preliminary data.</text>
</comment>
<organism evidence="3 4">
    <name type="scientific">Pelomicrobium methylotrophicum</name>
    <dbReference type="NCBI Taxonomy" id="2602750"/>
    <lineage>
        <taxon>Bacteria</taxon>
        <taxon>Pseudomonadati</taxon>
        <taxon>Pseudomonadota</taxon>
        <taxon>Hydrogenophilia</taxon>
        <taxon>Hydrogenophilia incertae sedis</taxon>
        <taxon>Pelomicrobium</taxon>
    </lineage>
</organism>
<dbReference type="PANTHER" id="PTHR45228:SF5">
    <property type="entry name" value="CYCLIC DI-GMP PHOSPHODIESTERASE VC_1348-RELATED"/>
    <property type="match status" value="1"/>
</dbReference>
<dbReference type="AlphaFoldDB" id="A0A5C7EPN0"/>
<accession>A0A5C7EPN0</accession>
<dbReference type="InterPro" id="IPR037522">
    <property type="entry name" value="HD_GYP_dom"/>
</dbReference>
<keyword evidence="4" id="KW-1185">Reference proteome</keyword>
<evidence type="ECO:0000256" key="1">
    <source>
        <dbReference type="SAM" id="MobiDB-lite"/>
    </source>
</evidence>
<feature type="region of interest" description="Disordered" evidence="1">
    <location>
        <begin position="458"/>
        <end position="485"/>
    </location>
</feature>
<evidence type="ECO:0000313" key="4">
    <source>
        <dbReference type="Proteomes" id="UP000321201"/>
    </source>
</evidence>